<dbReference type="EMBL" id="KY224000">
    <property type="protein sequence ID" value="APQ42305.1"/>
    <property type="molecule type" value="Genomic_DNA"/>
</dbReference>
<accession>A0A1L6BYZ2</accession>
<name>A0A1L6BYZ2_9CAUD</name>
<dbReference type="Pfam" id="PF19474">
    <property type="entry name" value="DUF6011"/>
    <property type="match status" value="1"/>
</dbReference>
<dbReference type="Proteomes" id="UP000225176">
    <property type="component" value="Segment"/>
</dbReference>
<sequence length="261" mass="28500">MGTPAFATTTVRPATRINATDGQLNYIKDLLDGREWNDSSLVQAKYVSRCAVLNMVITWAYAPMADETPAEISRIINGVVGRTAAYGTRVNALLDHMAEGGTAAPGYEFAYAPLTKAGATTMIDWLKSLPRKNRPIETLGQWEEDERRNDVATTEVPAGRYAVETEDGATNALAFYKVDRPTEGRWAGYVFVKLMLSDSEQRLSRKASKAILQKIAAVGPAEASARYGHEIGECGVCGRTLTNDESRAYGIGPDCRKKLGW</sequence>
<evidence type="ECO:0000313" key="1">
    <source>
        <dbReference type="EMBL" id="APQ42305.1"/>
    </source>
</evidence>
<organism evidence="1 2">
    <name type="scientific">Mycobacterium phage Rich</name>
    <dbReference type="NCBI Taxonomy" id="1927021"/>
    <lineage>
        <taxon>Viruses</taxon>
        <taxon>Duplodnaviria</taxon>
        <taxon>Heunggongvirae</taxon>
        <taxon>Uroviricota</taxon>
        <taxon>Caudoviricetes</taxon>
        <taxon>Bclasvirinae</taxon>
        <taxon>Acadianvirus</taxon>
        <taxon>Acadianvirus baee</taxon>
    </lineage>
</organism>
<proteinExistence type="predicted"/>
<dbReference type="InterPro" id="IPR046053">
    <property type="entry name" value="DUF6011"/>
</dbReference>
<gene>
    <name evidence="1" type="primary">44</name>
    <name evidence="1" type="ORF">PBI_RICH_44</name>
</gene>
<reference evidence="1 2" key="1">
    <citation type="submission" date="2016-11" db="EMBL/GenBank/DDBJ databases">
        <authorList>
            <person name="Cheung S."/>
            <person name="Hausler R."/>
            <person name="Pastore C.F."/>
            <person name="Perone H."/>
            <person name="Scheidt D."/>
            <person name="Zheng J.C."/>
            <person name="Garlena R.A."/>
            <person name="Russell D.A."/>
            <person name="Pope W.H."/>
            <person name="Jacobs-Sera D."/>
            <person name="Hatfull G.F."/>
        </authorList>
    </citation>
    <scope>NUCLEOTIDE SEQUENCE [LARGE SCALE GENOMIC DNA]</scope>
</reference>
<evidence type="ECO:0000313" key="2">
    <source>
        <dbReference type="Proteomes" id="UP000225176"/>
    </source>
</evidence>
<protein>
    <submittedName>
        <fullName evidence="1">Uncharacterized protein</fullName>
    </submittedName>
</protein>